<dbReference type="PRINTS" id="PR00081">
    <property type="entry name" value="GDHRDH"/>
</dbReference>
<dbReference type="PRINTS" id="PR00080">
    <property type="entry name" value="SDRFAMILY"/>
</dbReference>
<dbReference type="Pfam" id="PF00106">
    <property type="entry name" value="adh_short"/>
    <property type="match status" value="1"/>
</dbReference>
<evidence type="ECO:0000313" key="4">
    <source>
        <dbReference type="EMBL" id="OXA55394.1"/>
    </source>
</evidence>
<accession>A0A226EE35</accession>
<dbReference type="FunFam" id="3.40.50.720:FF:000047">
    <property type="entry name" value="NADP-dependent L-serine/L-allo-threonine dehydrogenase"/>
    <property type="match status" value="1"/>
</dbReference>
<comment type="similarity">
    <text evidence="1 3">Belongs to the short-chain dehydrogenases/reductases (SDR) family.</text>
</comment>
<sequence>MNRWVGRVALVTGASSGIGLVIAEKLVSQGMIVVGCGRNVSAIEKLKERCITAKYKGQLYPYKCDITKEAEIDAMFQWVSTNLSGGVDVCVNNAGFSTNTSLLEIPVSEMRSMLDTNIVALVQCSQLSIKSMIQRNVNDGHIININSTLGHHVLGIFNFYASTKFAVTALTQGFQKDMASKGLRIKFSSISPGRTETNFLHTALGSENAARAYSTMENLQPEDVADSVLHVLASPPHVQIKEVMIEPIQPTPPGGYSVK</sequence>
<dbReference type="PANTHER" id="PTHR43115">
    <property type="entry name" value="DEHYDROGENASE/REDUCTASE SDR FAMILY MEMBER 11"/>
    <property type="match status" value="1"/>
</dbReference>
<reference evidence="4 5" key="1">
    <citation type="submission" date="2015-12" db="EMBL/GenBank/DDBJ databases">
        <title>The genome of Folsomia candida.</title>
        <authorList>
            <person name="Faddeeva A."/>
            <person name="Derks M.F."/>
            <person name="Anvar Y."/>
            <person name="Smit S."/>
            <person name="Van Straalen N."/>
            <person name="Roelofs D."/>
        </authorList>
    </citation>
    <scope>NUCLEOTIDE SEQUENCE [LARGE SCALE GENOMIC DNA]</scope>
    <source>
        <strain evidence="4 5">VU population</strain>
        <tissue evidence="4">Whole body</tissue>
    </source>
</reference>
<dbReference type="PANTHER" id="PTHR43115:SF4">
    <property type="entry name" value="DEHYDROGENASE_REDUCTASE SDR FAMILY MEMBER 11"/>
    <property type="match status" value="1"/>
</dbReference>
<organism evidence="4 5">
    <name type="scientific">Folsomia candida</name>
    <name type="common">Springtail</name>
    <dbReference type="NCBI Taxonomy" id="158441"/>
    <lineage>
        <taxon>Eukaryota</taxon>
        <taxon>Metazoa</taxon>
        <taxon>Ecdysozoa</taxon>
        <taxon>Arthropoda</taxon>
        <taxon>Hexapoda</taxon>
        <taxon>Collembola</taxon>
        <taxon>Entomobryomorpha</taxon>
        <taxon>Isotomoidea</taxon>
        <taxon>Isotomidae</taxon>
        <taxon>Proisotominae</taxon>
        <taxon>Folsomia</taxon>
    </lineage>
</organism>
<comment type="caution">
    <text evidence="4">The sequence shown here is derived from an EMBL/GenBank/DDBJ whole genome shotgun (WGS) entry which is preliminary data.</text>
</comment>
<dbReference type="InterPro" id="IPR036291">
    <property type="entry name" value="NAD(P)-bd_dom_sf"/>
</dbReference>
<dbReference type="InterPro" id="IPR002347">
    <property type="entry name" value="SDR_fam"/>
</dbReference>
<gene>
    <name evidence="4" type="ORF">Fcan01_09482</name>
</gene>
<name>A0A226EE35_FOLCA</name>
<dbReference type="SUPFAM" id="SSF51735">
    <property type="entry name" value="NAD(P)-binding Rossmann-fold domains"/>
    <property type="match status" value="1"/>
</dbReference>
<dbReference type="STRING" id="158441.A0A226EE35"/>
<dbReference type="OrthoDB" id="1933717at2759"/>
<keyword evidence="2" id="KW-0560">Oxidoreductase</keyword>
<evidence type="ECO:0000256" key="1">
    <source>
        <dbReference type="ARBA" id="ARBA00006484"/>
    </source>
</evidence>
<dbReference type="GO" id="GO:0016616">
    <property type="term" value="F:oxidoreductase activity, acting on the CH-OH group of donors, NAD or NADP as acceptor"/>
    <property type="evidence" value="ECO:0007669"/>
    <property type="project" value="UniProtKB-ARBA"/>
</dbReference>
<proteinExistence type="inferred from homology"/>
<dbReference type="Gene3D" id="3.40.50.720">
    <property type="entry name" value="NAD(P)-binding Rossmann-like Domain"/>
    <property type="match status" value="1"/>
</dbReference>
<dbReference type="EMBL" id="LNIX01000004">
    <property type="protein sequence ID" value="OXA55394.1"/>
    <property type="molecule type" value="Genomic_DNA"/>
</dbReference>
<dbReference type="InterPro" id="IPR020904">
    <property type="entry name" value="Sc_DH/Rdtase_CS"/>
</dbReference>
<dbReference type="PROSITE" id="PS00061">
    <property type="entry name" value="ADH_SHORT"/>
    <property type="match status" value="1"/>
</dbReference>
<evidence type="ECO:0000256" key="2">
    <source>
        <dbReference type="ARBA" id="ARBA00023002"/>
    </source>
</evidence>
<keyword evidence="5" id="KW-1185">Reference proteome</keyword>
<dbReference type="Proteomes" id="UP000198287">
    <property type="component" value="Unassembled WGS sequence"/>
</dbReference>
<evidence type="ECO:0000256" key="3">
    <source>
        <dbReference type="RuleBase" id="RU000363"/>
    </source>
</evidence>
<evidence type="ECO:0000313" key="5">
    <source>
        <dbReference type="Proteomes" id="UP000198287"/>
    </source>
</evidence>
<dbReference type="OMA" id="IVAAFKW"/>
<protein>
    <submittedName>
        <fullName evidence="4">Dehydrogenase/reductase SDR family member 11</fullName>
    </submittedName>
</protein>
<dbReference type="AlphaFoldDB" id="A0A226EE35"/>